<name>A0A1H9WUZ6_9PSEU</name>
<dbReference type="EMBL" id="FOFR01000044">
    <property type="protein sequence ID" value="SES37517.1"/>
    <property type="molecule type" value="Genomic_DNA"/>
</dbReference>
<sequence>MTNLLIYGVTATFALLIGYSGYKAIAATDEQQRAAAYKVLKLVLAAVTGAGVLSLAVLHRAGVL</sequence>
<dbReference type="RefSeq" id="WP_089962522.1">
    <property type="nucleotide sequence ID" value="NZ_FOFR01000044.1"/>
</dbReference>
<keyword evidence="1" id="KW-0812">Transmembrane</keyword>
<dbReference type="AlphaFoldDB" id="A0A1H9WUZ6"/>
<reference evidence="3" key="1">
    <citation type="submission" date="2016-10" db="EMBL/GenBank/DDBJ databases">
        <authorList>
            <person name="Varghese N."/>
            <person name="Submissions S."/>
        </authorList>
    </citation>
    <scope>NUCLEOTIDE SEQUENCE [LARGE SCALE GENOMIC DNA]</scope>
    <source>
        <strain evidence="3">CGMCC 4.3525</strain>
    </source>
</reference>
<evidence type="ECO:0000313" key="2">
    <source>
        <dbReference type="EMBL" id="SES37517.1"/>
    </source>
</evidence>
<keyword evidence="1" id="KW-1133">Transmembrane helix</keyword>
<proteinExistence type="predicted"/>
<accession>A0A1H9WUZ6</accession>
<dbReference type="Proteomes" id="UP000199352">
    <property type="component" value="Unassembled WGS sequence"/>
</dbReference>
<gene>
    <name evidence="2" type="ORF">SAMN05216188_1448</name>
</gene>
<keyword evidence="1" id="KW-0472">Membrane</keyword>
<evidence type="ECO:0000256" key="1">
    <source>
        <dbReference type="SAM" id="Phobius"/>
    </source>
</evidence>
<feature type="transmembrane region" description="Helical" evidence="1">
    <location>
        <begin position="6"/>
        <end position="27"/>
    </location>
</feature>
<evidence type="ECO:0000313" key="3">
    <source>
        <dbReference type="Proteomes" id="UP000199352"/>
    </source>
</evidence>
<keyword evidence="3" id="KW-1185">Reference proteome</keyword>
<protein>
    <submittedName>
        <fullName evidence="2">Uncharacterized protein</fullName>
    </submittedName>
</protein>
<organism evidence="2 3">
    <name type="scientific">Lentzea xinjiangensis</name>
    <dbReference type="NCBI Taxonomy" id="402600"/>
    <lineage>
        <taxon>Bacteria</taxon>
        <taxon>Bacillati</taxon>
        <taxon>Actinomycetota</taxon>
        <taxon>Actinomycetes</taxon>
        <taxon>Pseudonocardiales</taxon>
        <taxon>Pseudonocardiaceae</taxon>
        <taxon>Lentzea</taxon>
    </lineage>
</organism>
<feature type="transmembrane region" description="Helical" evidence="1">
    <location>
        <begin position="39"/>
        <end position="58"/>
    </location>
</feature>